<evidence type="ECO:0000313" key="2">
    <source>
        <dbReference type="Proteomes" id="UP000046393"/>
    </source>
</evidence>
<feature type="compositionally biased region" description="Pro residues" evidence="1">
    <location>
        <begin position="39"/>
        <end position="53"/>
    </location>
</feature>
<organism evidence="2 3">
    <name type="scientific">Syphacia muris</name>
    <dbReference type="NCBI Taxonomy" id="451379"/>
    <lineage>
        <taxon>Eukaryota</taxon>
        <taxon>Metazoa</taxon>
        <taxon>Ecdysozoa</taxon>
        <taxon>Nematoda</taxon>
        <taxon>Chromadorea</taxon>
        <taxon>Rhabditida</taxon>
        <taxon>Spirurina</taxon>
        <taxon>Oxyuridomorpha</taxon>
        <taxon>Oxyuroidea</taxon>
        <taxon>Oxyuridae</taxon>
        <taxon>Syphacia</taxon>
    </lineage>
</organism>
<sequence>MLSTSFFPEDAVLPAEVIDIPVTHDNQQKETAESKEIAPEPPEPVEVSPIPPTKKPKPPERSSKKRLKKNKSVDNPDTKKQSQNEHEKLSAKKTSTTVKNKATEAPVPGTWIGPTQEINISHNKRLERDQSLSLENVTAIKPIQDVSHAEPVKILLEKKKKEFMETFADHKFQLQCVQKAVLINYPIKQYAFFASMIIFT</sequence>
<dbReference type="Proteomes" id="UP000046393">
    <property type="component" value="Unplaced"/>
</dbReference>
<feature type="compositionally biased region" description="Basic and acidic residues" evidence="1">
    <location>
        <begin position="71"/>
        <end position="90"/>
    </location>
</feature>
<reference evidence="3" key="1">
    <citation type="submission" date="2017-02" db="UniProtKB">
        <authorList>
            <consortium name="WormBaseParasite"/>
        </authorList>
    </citation>
    <scope>IDENTIFICATION</scope>
</reference>
<feature type="compositionally biased region" description="Basic and acidic residues" evidence="1">
    <location>
        <begin position="26"/>
        <end position="38"/>
    </location>
</feature>
<accession>A0A0N5AZX4</accession>
<dbReference type="AlphaFoldDB" id="A0A0N5AZX4"/>
<evidence type="ECO:0000313" key="3">
    <source>
        <dbReference type="WBParaSite" id="SMUV_0001055701-mRNA-1"/>
    </source>
</evidence>
<proteinExistence type="predicted"/>
<evidence type="ECO:0000256" key="1">
    <source>
        <dbReference type="SAM" id="MobiDB-lite"/>
    </source>
</evidence>
<name>A0A0N5AZX4_9BILA</name>
<protein>
    <submittedName>
        <fullName evidence="3">Titin</fullName>
    </submittedName>
</protein>
<keyword evidence="2" id="KW-1185">Reference proteome</keyword>
<feature type="region of interest" description="Disordered" evidence="1">
    <location>
        <begin position="1"/>
        <end position="115"/>
    </location>
</feature>
<dbReference type="WBParaSite" id="SMUV_0001055701-mRNA-1">
    <property type="protein sequence ID" value="SMUV_0001055701-mRNA-1"/>
    <property type="gene ID" value="SMUV_0001055701"/>
</dbReference>